<dbReference type="Proteomes" id="UP000076532">
    <property type="component" value="Unassembled WGS sequence"/>
</dbReference>
<sequence>MYRNWRIDRGPGEQEGDSWALDQRQWSTRGRLVTGSQNCSQPTPCLGCAVQNQESESGNVAMSDERAVNQEALDPDSDFRRQDRGTPLRPLTLASVPAVTYIQLQLRHPLSLRIQVQEPFNNKLSEKEEKCARKWAGTANENGLRTGYNLSINSSYDDTATFTAVGLNGTLSDLHEATMDLYAQQNAIGTDELKVITNTETEIAAADGFP</sequence>
<dbReference type="EMBL" id="KV417637">
    <property type="protein sequence ID" value="KZP13139.1"/>
    <property type="molecule type" value="Genomic_DNA"/>
</dbReference>
<gene>
    <name evidence="1" type="ORF">FIBSPDRAFT_983417</name>
</gene>
<organism evidence="1 2">
    <name type="scientific">Athelia psychrophila</name>
    <dbReference type="NCBI Taxonomy" id="1759441"/>
    <lineage>
        <taxon>Eukaryota</taxon>
        <taxon>Fungi</taxon>
        <taxon>Dikarya</taxon>
        <taxon>Basidiomycota</taxon>
        <taxon>Agaricomycotina</taxon>
        <taxon>Agaricomycetes</taxon>
        <taxon>Agaricomycetidae</taxon>
        <taxon>Atheliales</taxon>
        <taxon>Atheliaceae</taxon>
        <taxon>Athelia</taxon>
    </lineage>
</organism>
<accession>A0A166BZJ6</accession>
<reference evidence="1 2" key="1">
    <citation type="journal article" date="2016" name="Mol. Biol. Evol.">
        <title>Comparative Genomics of Early-Diverging Mushroom-Forming Fungi Provides Insights into the Origins of Lignocellulose Decay Capabilities.</title>
        <authorList>
            <person name="Nagy L.G."/>
            <person name="Riley R."/>
            <person name="Tritt A."/>
            <person name="Adam C."/>
            <person name="Daum C."/>
            <person name="Floudas D."/>
            <person name="Sun H."/>
            <person name="Yadav J.S."/>
            <person name="Pangilinan J."/>
            <person name="Larsson K.H."/>
            <person name="Matsuura K."/>
            <person name="Barry K."/>
            <person name="Labutti K."/>
            <person name="Kuo R."/>
            <person name="Ohm R.A."/>
            <person name="Bhattacharya S.S."/>
            <person name="Shirouzu T."/>
            <person name="Yoshinaga Y."/>
            <person name="Martin F.M."/>
            <person name="Grigoriev I.V."/>
            <person name="Hibbett D.S."/>
        </authorList>
    </citation>
    <scope>NUCLEOTIDE SEQUENCE [LARGE SCALE GENOMIC DNA]</scope>
    <source>
        <strain evidence="1 2">CBS 109695</strain>
    </source>
</reference>
<proteinExistence type="predicted"/>
<keyword evidence="2" id="KW-1185">Reference proteome</keyword>
<evidence type="ECO:0000313" key="1">
    <source>
        <dbReference type="EMBL" id="KZP13139.1"/>
    </source>
</evidence>
<name>A0A166BZJ6_9AGAM</name>
<evidence type="ECO:0000313" key="2">
    <source>
        <dbReference type="Proteomes" id="UP000076532"/>
    </source>
</evidence>
<dbReference type="AlphaFoldDB" id="A0A166BZJ6"/>
<protein>
    <submittedName>
        <fullName evidence="1">Uncharacterized protein</fullName>
    </submittedName>
</protein>